<dbReference type="HOGENOM" id="CLU_694581_0_0_1"/>
<accession>A0A0C7N9Q1</accession>
<dbReference type="InterPro" id="IPR004000">
    <property type="entry name" value="Actin"/>
</dbReference>
<dbReference type="EMBL" id="LN736366">
    <property type="protein sequence ID" value="CEP63280.1"/>
    <property type="molecule type" value="Genomic_DNA"/>
</dbReference>
<dbReference type="SUPFAM" id="SSF53067">
    <property type="entry name" value="Actin-like ATPase domain"/>
    <property type="match status" value="2"/>
</dbReference>
<dbReference type="RefSeq" id="XP_022629501.1">
    <property type="nucleotide sequence ID" value="XM_022771613.1"/>
</dbReference>
<evidence type="ECO:0000313" key="3">
    <source>
        <dbReference type="Proteomes" id="UP000054304"/>
    </source>
</evidence>
<gene>
    <name evidence="2" type="ORF">LALA0_S07e06546g</name>
</gene>
<dbReference type="SMART" id="SM00268">
    <property type="entry name" value="ACTIN"/>
    <property type="match status" value="1"/>
</dbReference>
<dbReference type="Proteomes" id="UP000054304">
    <property type="component" value="Unassembled WGS sequence"/>
</dbReference>
<dbReference type="AlphaFoldDB" id="A0A0C7N9Q1"/>
<name>A0A0C7N9Q1_9SACH</name>
<organism evidence="2 3">
    <name type="scientific">Lachancea lanzarotensis</name>
    <dbReference type="NCBI Taxonomy" id="1245769"/>
    <lineage>
        <taxon>Eukaryota</taxon>
        <taxon>Fungi</taxon>
        <taxon>Dikarya</taxon>
        <taxon>Ascomycota</taxon>
        <taxon>Saccharomycotina</taxon>
        <taxon>Saccharomycetes</taxon>
        <taxon>Saccharomycetales</taxon>
        <taxon>Saccharomycetaceae</taxon>
        <taxon>Lachancea</taxon>
    </lineage>
</organism>
<dbReference type="OrthoDB" id="337660at2759"/>
<proteinExistence type="inferred from homology"/>
<comment type="similarity">
    <text evidence="1">Belongs to the actin family.</text>
</comment>
<dbReference type="PANTHER" id="PTHR11937">
    <property type="entry name" value="ACTIN"/>
    <property type="match status" value="1"/>
</dbReference>
<evidence type="ECO:0000313" key="2">
    <source>
        <dbReference type="EMBL" id="CEP63280.1"/>
    </source>
</evidence>
<reference evidence="2 3" key="1">
    <citation type="submission" date="2014-12" db="EMBL/GenBank/DDBJ databases">
        <authorList>
            <person name="Neuveglise Cecile"/>
        </authorList>
    </citation>
    <scope>NUCLEOTIDE SEQUENCE [LARGE SCALE GENOMIC DNA]</scope>
    <source>
        <strain evidence="2 3">CBS 12615</strain>
    </source>
</reference>
<protein>
    <submittedName>
        <fullName evidence="2">LALA0S07e06546g1_1</fullName>
    </submittedName>
</protein>
<dbReference type="InterPro" id="IPR043129">
    <property type="entry name" value="ATPase_NBD"/>
</dbReference>
<dbReference type="Gene3D" id="3.30.420.40">
    <property type="match status" value="2"/>
</dbReference>
<sequence>MIERAQKGTTLAGNLRYESFYAPATQCRSSRARDFLRTQLGIPWCKPVGKCRFREDRFAALCCERLIYYAHLSSEKNNFYYEIEELTLYPCESVARTNNVMSSSYVVVQLGSRVIRIGHCGDPEPLLTYFWPIDQAYNERLTTRLFRQWVQDPLMVDCRKTHVLVVENVLLPVETKKMMARIFQELCIAEVIFIPDALMCLVAAGLRNGLVIDVGWEHLLAIPVADLRILDCGLEISTKGGHWLARQISSVIRTEPSDLDEIVETVLSKTSKLSIEVRSVQKKLIEELIGQDNASDFDSDEFPIFELVSCSHDSLPIDVRKSIKKHVVMSGLASRVPSLRAHCEMLLQDFCFLDTLGPWIGGSLYFEQLLRISTERDCELSELVPNDWHAQRFKVYK</sequence>
<keyword evidence="3" id="KW-1185">Reference proteome</keyword>
<dbReference type="STRING" id="1245769.A0A0C7N9Q1"/>
<dbReference type="GeneID" id="34686779"/>
<dbReference type="Pfam" id="PF00022">
    <property type="entry name" value="Actin"/>
    <property type="match status" value="1"/>
</dbReference>
<evidence type="ECO:0000256" key="1">
    <source>
        <dbReference type="RuleBase" id="RU000487"/>
    </source>
</evidence>